<organism evidence="2">
    <name type="scientific">mine drainage metagenome</name>
    <dbReference type="NCBI Taxonomy" id="410659"/>
    <lineage>
        <taxon>unclassified sequences</taxon>
        <taxon>metagenomes</taxon>
        <taxon>ecological metagenomes</taxon>
    </lineage>
</organism>
<feature type="region of interest" description="Disordered" evidence="1">
    <location>
        <begin position="1"/>
        <end position="55"/>
    </location>
</feature>
<proteinExistence type="predicted"/>
<accession>A0A1J5RI94</accession>
<evidence type="ECO:0000313" key="2">
    <source>
        <dbReference type="EMBL" id="OIQ91828.1"/>
    </source>
</evidence>
<reference evidence="2" key="1">
    <citation type="submission" date="2016-10" db="EMBL/GenBank/DDBJ databases">
        <title>Sequence of Gallionella enrichment culture.</title>
        <authorList>
            <person name="Poehlein A."/>
            <person name="Muehling M."/>
            <person name="Daniel R."/>
        </authorList>
    </citation>
    <scope>NUCLEOTIDE SEQUENCE</scope>
</reference>
<dbReference type="AlphaFoldDB" id="A0A1J5RI94"/>
<feature type="compositionally biased region" description="Polar residues" evidence="1">
    <location>
        <begin position="7"/>
        <end position="17"/>
    </location>
</feature>
<dbReference type="EMBL" id="MLJW01000248">
    <property type="protein sequence ID" value="OIQ91828.1"/>
    <property type="molecule type" value="Genomic_DNA"/>
</dbReference>
<name>A0A1J5RI94_9ZZZZ</name>
<evidence type="ECO:0000256" key="1">
    <source>
        <dbReference type="SAM" id="MobiDB-lite"/>
    </source>
</evidence>
<sequence length="87" mass="9044">MIHSPSMMANTSDTASWPATGPSWSAGTSPSTSSASATATVSTVHATMPPRRVSTKNQMCENAMNSRSVPTVLDRTATVTATIMTAR</sequence>
<protein>
    <submittedName>
        <fullName evidence="2">Uncharacterized protein</fullName>
    </submittedName>
</protein>
<comment type="caution">
    <text evidence="2">The sequence shown here is derived from an EMBL/GenBank/DDBJ whole genome shotgun (WGS) entry which is preliminary data.</text>
</comment>
<gene>
    <name evidence="2" type="ORF">GALL_262950</name>
</gene>
<feature type="compositionally biased region" description="Low complexity" evidence="1">
    <location>
        <begin position="20"/>
        <end position="47"/>
    </location>
</feature>